<dbReference type="SUPFAM" id="SSF53218">
    <property type="entry name" value="Molybdenum cofactor biosynthesis proteins"/>
    <property type="match status" value="1"/>
</dbReference>
<dbReference type="InterPro" id="IPR051920">
    <property type="entry name" value="MPT_Adenylyltrnsfr/MoaC-Rel"/>
</dbReference>
<dbReference type="PROSITE" id="PS01078">
    <property type="entry name" value="MOCF_BIOSYNTHESIS_1"/>
    <property type="match status" value="1"/>
</dbReference>
<evidence type="ECO:0000256" key="1">
    <source>
        <dbReference type="ARBA" id="ARBA00003487"/>
    </source>
</evidence>
<keyword evidence="5" id="KW-0808">Transferase</keyword>
<dbReference type="SMART" id="SM00852">
    <property type="entry name" value="MoCF_biosynth"/>
    <property type="match status" value="1"/>
</dbReference>
<gene>
    <name evidence="5" type="ORF">CLV97_12248</name>
</gene>
<dbReference type="Pfam" id="PF00994">
    <property type="entry name" value="MoCF_biosynth"/>
    <property type="match status" value="1"/>
</dbReference>
<reference evidence="5 6" key="1">
    <citation type="submission" date="2018-03" db="EMBL/GenBank/DDBJ databases">
        <title>Genomic Encyclopedia of Archaeal and Bacterial Type Strains, Phase II (KMG-II): from individual species to whole genera.</title>
        <authorList>
            <person name="Goeker M."/>
        </authorList>
    </citation>
    <scope>NUCLEOTIDE SEQUENCE [LARGE SCALE GENOMIC DNA]</scope>
    <source>
        <strain evidence="5 6">DSM 44946</strain>
    </source>
</reference>
<evidence type="ECO:0000313" key="5">
    <source>
        <dbReference type="EMBL" id="PRX39646.1"/>
    </source>
</evidence>
<comment type="function">
    <text evidence="1">May be involved in the biosynthesis of molybdopterin.</text>
</comment>
<dbReference type="Proteomes" id="UP000237797">
    <property type="component" value="Unassembled WGS sequence"/>
</dbReference>
<evidence type="ECO:0000259" key="4">
    <source>
        <dbReference type="SMART" id="SM00852"/>
    </source>
</evidence>
<dbReference type="GO" id="GO:0006777">
    <property type="term" value="P:Mo-molybdopterin cofactor biosynthetic process"/>
    <property type="evidence" value="ECO:0007669"/>
    <property type="project" value="UniProtKB-KW"/>
</dbReference>
<keyword evidence="3" id="KW-0501">Molybdenum cofactor biosynthesis</keyword>
<comment type="pathway">
    <text evidence="2">Cofactor biosynthesis; molybdopterin biosynthesis.</text>
</comment>
<protein>
    <submittedName>
        <fullName evidence="5">Molybdopterin adenylyltransferase</fullName>
    </submittedName>
</protein>
<evidence type="ECO:0000256" key="2">
    <source>
        <dbReference type="ARBA" id="ARBA00005046"/>
    </source>
</evidence>
<keyword evidence="5" id="KW-0548">Nucleotidyltransferase</keyword>
<dbReference type="PANTHER" id="PTHR43764:SF1">
    <property type="entry name" value="MOLYBDOPTERIN MOLYBDOTRANSFERASE"/>
    <property type="match status" value="1"/>
</dbReference>
<dbReference type="AlphaFoldDB" id="A0A2T0LCF5"/>
<sequence>MWRVGILTASTKGARGERKDESGAVIREMVARIDGQVVCHEVLPDDLDRIRETLVRFADVEKLDLVLTTGGTGVGPYDVTPEATRAVIQREIPGIAEAMRITTLEKTRFAMLSRSLAGTRGTTLIINLPGSPKGVRECLGAVIDVIPHALELMKELTGDHGEAR</sequence>
<dbReference type="EMBL" id="PVNE01000022">
    <property type="protein sequence ID" value="PRX39646.1"/>
    <property type="molecule type" value="Genomic_DNA"/>
</dbReference>
<dbReference type="UniPathway" id="UPA00344"/>
<evidence type="ECO:0000313" key="6">
    <source>
        <dbReference type="Proteomes" id="UP000237797"/>
    </source>
</evidence>
<comment type="caution">
    <text evidence="5">The sequence shown here is derived from an EMBL/GenBank/DDBJ whole genome shotgun (WGS) entry which is preliminary data.</text>
</comment>
<dbReference type="InterPro" id="IPR008284">
    <property type="entry name" value="MoCF_biosynth_CS"/>
</dbReference>
<dbReference type="NCBIfam" id="TIGR00177">
    <property type="entry name" value="molyb_syn"/>
    <property type="match status" value="1"/>
</dbReference>
<dbReference type="Gene3D" id="3.40.980.10">
    <property type="entry name" value="MoaB/Mog-like domain"/>
    <property type="match status" value="1"/>
</dbReference>
<organism evidence="5 6">
    <name type="scientific">Planifilum fimeticola</name>
    <dbReference type="NCBI Taxonomy" id="201975"/>
    <lineage>
        <taxon>Bacteria</taxon>
        <taxon>Bacillati</taxon>
        <taxon>Bacillota</taxon>
        <taxon>Bacilli</taxon>
        <taxon>Bacillales</taxon>
        <taxon>Thermoactinomycetaceae</taxon>
        <taxon>Planifilum</taxon>
    </lineage>
</organism>
<proteinExistence type="predicted"/>
<evidence type="ECO:0000256" key="3">
    <source>
        <dbReference type="ARBA" id="ARBA00023150"/>
    </source>
</evidence>
<dbReference type="GO" id="GO:0016779">
    <property type="term" value="F:nucleotidyltransferase activity"/>
    <property type="evidence" value="ECO:0007669"/>
    <property type="project" value="UniProtKB-KW"/>
</dbReference>
<dbReference type="InterPro" id="IPR036425">
    <property type="entry name" value="MoaB/Mog-like_dom_sf"/>
</dbReference>
<name>A0A2T0LCF5_9BACL</name>
<dbReference type="OrthoDB" id="9784492at2"/>
<dbReference type="PANTHER" id="PTHR43764">
    <property type="entry name" value="MOLYBDENUM COFACTOR BIOSYNTHESIS"/>
    <property type="match status" value="1"/>
</dbReference>
<accession>A0A2T0LCF5</accession>
<feature type="domain" description="MoaB/Mog" evidence="4">
    <location>
        <begin position="5"/>
        <end position="149"/>
    </location>
</feature>
<dbReference type="RefSeq" id="WP_106345954.1">
    <property type="nucleotide sequence ID" value="NZ_PVNE01000022.1"/>
</dbReference>
<dbReference type="CDD" id="cd00886">
    <property type="entry name" value="MogA_MoaB"/>
    <property type="match status" value="1"/>
</dbReference>
<dbReference type="InterPro" id="IPR001453">
    <property type="entry name" value="MoaB/Mog_dom"/>
</dbReference>
<keyword evidence="6" id="KW-1185">Reference proteome</keyword>